<dbReference type="PANTHER" id="PTHR32114:SF2">
    <property type="entry name" value="ABC TRANSPORTER ABCH.3"/>
    <property type="match status" value="1"/>
</dbReference>
<evidence type="ECO:0000313" key="6">
    <source>
        <dbReference type="Proteomes" id="UP001141422"/>
    </source>
</evidence>
<keyword evidence="1 3" id="KW-0175">Coiled coil</keyword>
<sequence>MKPERLLMSAFGPYAKETIIDFSLFGNSGIFLITGDTGAGKTTIFDAISYALYGVASGSIREAKTLASDFAATGTIPQVELSFRHRGESYTIRRTPAYIVSGIEKKATASLLLPSGTEISGPKHVSEEIICLLGLDSQQFRQVAMLAQNDFQKFLFCTSRDRADILRKLFATDRFSVLQEKIAERTKNAKLAVDAIKTSCTGCAGRFTAAPGTQLAELAAEISSVKDGFFRMETLLEAANAAISEDRMQASALRSSIVSAQKQAADLRTEIEAGKLINAELDRLAAAVRRNAELQNQEPDMIRLDRKLGCSQKIREVLPFEERAAASRKRFADADAACKKAAEQLARKQEDAGIAAAALAEIQRTTFSLPQKQEEIGKLKSLVPQFTEYEAAAAQMKRGEAELARIEKNLEDHRADAAKEKVRRDKLTVRLIEIADVPEKLAGANHRKDQIASRTAALEAVQKSLAAYRQIEKDHAAKEIAYTKAANSCEETAAVCRRKERAFFDGQAGVLAQHLTEGSLCPVCGSTHHPHPAGLSAEIPTETALNSAKAELAEQEKKRNTAAAACSAALATLKSEEQHLRSLASPLFELPRDSDWMKRLGERVDAEITETTAQYNRIIAEISTLSQLSDEKKSLETTLRTLDETAPAREQQLALLTEQAEDIHRRAEYAKSRTETLKQQLPSDYATSAELADAVRKMEEEIARHRKQETELAAASEAAKTARYAAASACTAAEGIRDDAKTQCAADEETFSRALAERGLDRLHFRADLMTDEESARAAKTLEQYRETRSSVAAEIALLRKSTQGRVAADLAALGEMLAAIEKESAGLQEQEKAVGYRILQNTTATSEISGLLEQYRAAAAEYDELADLTRAANGDAAGSTVRMKFEEYVQSAYLSRILEKANIRLHAMTDGRFSIVQRSSSTDLRKKEGLEMDVIDCYTQKQRPTSTLSGGESFKAALSLALGLSDVIMESSGGIELDALFIDEGFGSLDAVSLDQAIETLATLAVPRTGNRLIGIISHVEDLRQRIEKKILVVKKPDGSFAKVLV</sequence>
<feature type="domain" description="Rad50/SbcC-type AAA" evidence="4">
    <location>
        <begin position="5"/>
        <end position="174"/>
    </location>
</feature>
<dbReference type="PROSITE" id="PS00675">
    <property type="entry name" value="SIGMA54_INTERACT_1"/>
    <property type="match status" value="1"/>
</dbReference>
<dbReference type="SUPFAM" id="SSF52540">
    <property type="entry name" value="P-loop containing nucleoside triphosphate hydrolases"/>
    <property type="match status" value="1"/>
</dbReference>
<dbReference type="PANTHER" id="PTHR32114">
    <property type="entry name" value="ABC TRANSPORTER ABCH.3"/>
    <property type="match status" value="1"/>
</dbReference>
<dbReference type="InterPro" id="IPR038729">
    <property type="entry name" value="Rad50/SbcC_AAA"/>
</dbReference>
<dbReference type="Pfam" id="PF13476">
    <property type="entry name" value="AAA_23"/>
    <property type="match status" value="1"/>
</dbReference>
<name>A0ABT4IF38_9EURY</name>
<organism evidence="5 6">
    <name type="scientific">Methanocorpusculum petauri</name>
    <dbReference type="NCBI Taxonomy" id="3002863"/>
    <lineage>
        <taxon>Archaea</taxon>
        <taxon>Methanobacteriati</taxon>
        <taxon>Methanobacteriota</taxon>
        <taxon>Stenosarchaea group</taxon>
        <taxon>Methanomicrobia</taxon>
        <taxon>Methanomicrobiales</taxon>
        <taxon>Methanocorpusculaceae</taxon>
        <taxon>Methanocorpusculum</taxon>
    </lineage>
</organism>
<dbReference type="Proteomes" id="UP001141422">
    <property type="component" value="Unassembled WGS sequence"/>
</dbReference>
<proteinExistence type="inferred from homology"/>
<accession>A0ABT4IF38</accession>
<evidence type="ECO:0000259" key="4">
    <source>
        <dbReference type="Pfam" id="PF13476"/>
    </source>
</evidence>
<evidence type="ECO:0000313" key="5">
    <source>
        <dbReference type="EMBL" id="MCZ0860351.1"/>
    </source>
</evidence>
<evidence type="ECO:0000256" key="1">
    <source>
        <dbReference type="ARBA" id="ARBA00023054"/>
    </source>
</evidence>
<dbReference type="EMBL" id="JAPTGB010000006">
    <property type="protein sequence ID" value="MCZ0860351.1"/>
    <property type="molecule type" value="Genomic_DNA"/>
</dbReference>
<comment type="caution">
    <text evidence="5">The sequence shown here is derived from an EMBL/GenBank/DDBJ whole genome shotgun (WGS) entry which is preliminary data.</text>
</comment>
<feature type="coiled-coil region" evidence="3">
    <location>
        <begin position="250"/>
        <end position="298"/>
    </location>
</feature>
<dbReference type="Gene3D" id="3.40.50.300">
    <property type="entry name" value="P-loop containing nucleotide triphosphate hydrolases"/>
    <property type="match status" value="2"/>
</dbReference>
<reference evidence="5" key="1">
    <citation type="submission" date="2022-12" db="EMBL/GenBank/DDBJ databases">
        <title>Isolation and characterisation of novel Methanocorpusculum spp. from native Australian herbivores indicates the genus is ancestrally host-associated.</title>
        <authorList>
            <person name="Volmer J.G."/>
            <person name="Soo R.M."/>
            <person name="Evans P.N."/>
            <person name="Hoedt E.C."/>
            <person name="Astorga Alsina A.L."/>
            <person name="Woodcroft B.J."/>
            <person name="Tyson G.W."/>
            <person name="Hugenholtz P."/>
            <person name="Morrison M."/>
        </authorList>
    </citation>
    <scope>NUCLEOTIDE SEQUENCE</scope>
    <source>
        <strain evidence="5">MG</strain>
    </source>
</reference>
<dbReference type="InterPro" id="IPR027417">
    <property type="entry name" value="P-loop_NTPase"/>
</dbReference>
<evidence type="ECO:0000256" key="3">
    <source>
        <dbReference type="SAM" id="Coils"/>
    </source>
</evidence>
<feature type="coiled-coil region" evidence="3">
    <location>
        <begin position="688"/>
        <end position="718"/>
    </location>
</feature>
<evidence type="ECO:0000256" key="2">
    <source>
        <dbReference type="ARBA" id="ARBA00049666"/>
    </source>
</evidence>
<dbReference type="InterPro" id="IPR025662">
    <property type="entry name" value="Sigma_54_int_dom_ATP-bd_1"/>
</dbReference>
<gene>
    <name evidence="5" type="ORF">O0S10_03785</name>
</gene>
<feature type="coiled-coil region" evidence="3">
    <location>
        <begin position="389"/>
        <end position="423"/>
    </location>
</feature>
<dbReference type="Pfam" id="PF13558">
    <property type="entry name" value="SbcC_Walker_B"/>
    <property type="match status" value="1"/>
</dbReference>
<comment type="similarity">
    <text evidence="2">Belongs to the Sph1/Sph2 family.</text>
</comment>
<keyword evidence="6" id="KW-1185">Reference proteome</keyword>
<protein>
    <submittedName>
        <fullName evidence="5">AAA family ATPase</fullName>
    </submittedName>
</protein>
<dbReference type="RefSeq" id="WP_268924567.1">
    <property type="nucleotide sequence ID" value="NZ_JAPTGB010000006.1"/>
</dbReference>